<dbReference type="Gene3D" id="3.40.50.1000">
    <property type="entry name" value="HAD superfamily/HAD-like"/>
    <property type="match status" value="1"/>
</dbReference>
<dbReference type="PANTHER" id="PTHR43316">
    <property type="entry name" value="HYDROLASE, HALOACID DELAHOGENASE-RELATED"/>
    <property type="match status" value="1"/>
</dbReference>
<feature type="transmembrane region" description="Helical" evidence="2">
    <location>
        <begin position="80"/>
        <end position="101"/>
    </location>
</feature>
<dbReference type="SUPFAM" id="SSF56784">
    <property type="entry name" value="HAD-like"/>
    <property type="match status" value="1"/>
</dbReference>
<dbReference type="InterPro" id="IPR036412">
    <property type="entry name" value="HAD-like_sf"/>
</dbReference>
<accession>A0A934K4T9</accession>
<reference evidence="3" key="1">
    <citation type="submission" date="2020-10" db="EMBL/GenBank/DDBJ databases">
        <title>Ca. Dormibacterota MAGs.</title>
        <authorList>
            <person name="Montgomery K."/>
        </authorList>
    </citation>
    <scope>NUCLEOTIDE SEQUENCE [LARGE SCALE GENOMIC DNA]</scope>
    <source>
        <strain evidence="3">SC8812_S17_10</strain>
    </source>
</reference>
<dbReference type="Pfam" id="PF13419">
    <property type="entry name" value="HAD_2"/>
    <property type="match status" value="1"/>
</dbReference>
<dbReference type="AlphaFoldDB" id="A0A934K4T9"/>
<dbReference type="InterPro" id="IPR023214">
    <property type="entry name" value="HAD_sf"/>
</dbReference>
<evidence type="ECO:0000256" key="2">
    <source>
        <dbReference type="SAM" id="Phobius"/>
    </source>
</evidence>
<organism evidence="3 4">
    <name type="scientific">Candidatus Nephthysia bennettiae</name>
    <dbReference type="NCBI Taxonomy" id="3127016"/>
    <lineage>
        <taxon>Bacteria</taxon>
        <taxon>Bacillati</taxon>
        <taxon>Candidatus Dormiibacterota</taxon>
        <taxon>Candidatus Dormibacteria</taxon>
        <taxon>Candidatus Dormibacterales</taxon>
        <taxon>Candidatus Dormibacteraceae</taxon>
        <taxon>Candidatus Nephthysia</taxon>
    </lineage>
</organism>
<keyword evidence="2" id="KW-0472">Membrane</keyword>
<evidence type="ECO:0000256" key="1">
    <source>
        <dbReference type="ARBA" id="ARBA00022801"/>
    </source>
</evidence>
<comment type="caution">
    <text evidence="3">The sequence shown here is derived from an EMBL/GenBank/DDBJ whole genome shotgun (WGS) entry which is preliminary data.</text>
</comment>
<dbReference type="InterPro" id="IPR041492">
    <property type="entry name" value="HAD_2"/>
</dbReference>
<sequence>MPGLVGGLVFAMWAMMVGIFSSNLWAPPQGIGQAVGIGHPGHDFQLAPFIAGLIGHMMNSIILGAIFIAVAVPLPLRGRVLVVAGMVWGLIVYAAMYWVILRGLVSGSSGSFLSESGMAEAQLQHAGLAPLFEQILTADSVRRLMPAREPYLMAAERLEVTPKEVLLVAAHSWDVAGAMRAGCSAAFVARPGMVLDPLAPEPQVVGEDLGAVASAVIRG</sequence>
<dbReference type="Proteomes" id="UP000612893">
    <property type="component" value="Unassembled WGS sequence"/>
</dbReference>
<proteinExistence type="predicted"/>
<dbReference type="RefSeq" id="WP_338204302.1">
    <property type="nucleotide sequence ID" value="NZ_JAEKNR010000209.1"/>
</dbReference>
<keyword evidence="2" id="KW-0812">Transmembrane</keyword>
<gene>
    <name evidence="3" type="ORF">JF922_20620</name>
</gene>
<dbReference type="EMBL" id="JAEKNR010000209">
    <property type="protein sequence ID" value="MBJ7600462.1"/>
    <property type="molecule type" value="Genomic_DNA"/>
</dbReference>
<dbReference type="GO" id="GO:0016787">
    <property type="term" value="F:hydrolase activity"/>
    <property type="evidence" value="ECO:0007669"/>
    <property type="project" value="UniProtKB-KW"/>
</dbReference>
<dbReference type="PANTHER" id="PTHR43316:SF3">
    <property type="entry name" value="HALOACID DEHALOGENASE, TYPE II (AFU_ORTHOLOGUE AFUA_2G07750)-RELATED"/>
    <property type="match status" value="1"/>
</dbReference>
<dbReference type="InterPro" id="IPR051540">
    <property type="entry name" value="S-2-haloacid_dehalogenase"/>
</dbReference>
<feature type="transmembrane region" description="Helical" evidence="2">
    <location>
        <begin position="46"/>
        <end position="74"/>
    </location>
</feature>
<evidence type="ECO:0000313" key="4">
    <source>
        <dbReference type="Proteomes" id="UP000612893"/>
    </source>
</evidence>
<keyword evidence="2" id="KW-1133">Transmembrane helix</keyword>
<feature type="transmembrane region" description="Helical" evidence="2">
    <location>
        <begin position="6"/>
        <end position="26"/>
    </location>
</feature>
<name>A0A934K4T9_9BACT</name>
<evidence type="ECO:0000313" key="3">
    <source>
        <dbReference type="EMBL" id="MBJ7600462.1"/>
    </source>
</evidence>
<keyword evidence="4" id="KW-1185">Reference proteome</keyword>
<protein>
    <submittedName>
        <fullName evidence="3">HAD hydrolase-like protein</fullName>
    </submittedName>
</protein>
<keyword evidence="1" id="KW-0378">Hydrolase</keyword>